<keyword evidence="9 17" id="KW-0479">Metal-binding</keyword>
<evidence type="ECO:0000256" key="4">
    <source>
        <dbReference type="ARBA" id="ARBA00010441"/>
    </source>
</evidence>
<keyword evidence="17" id="KW-0594">Phospholipid biosynthesis</keyword>
<dbReference type="GO" id="GO:0000287">
    <property type="term" value="F:magnesium ion binding"/>
    <property type="evidence" value="ECO:0007669"/>
    <property type="project" value="UniProtKB-UniRule"/>
</dbReference>
<dbReference type="Pfam" id="PF01066">
    <property type="entry name" value="CDP-OH_P_transf"/>
    <property type="match status" value="1"/>
</dbReference>
<comment type="subunit">
    <text evidence="5 17">Homodimer.</text>
</comment>
<dbReference type="Gene3D" id="1.20.120.1760">
    <property type="match status" value="1"/>
</dbReference>
<dbReference type="RefSeq" id="WP_013017659.1">
    <property type="nucleotide sequence ID" value="NC_013947.1"/>
</dbReference>
<evidence type="ECO:0000256" key="14">
    <source>
        <dbReference type="ARBA" id="ARBA00024082"/>
    </source>
</evidence>
<organism evidence="19 20">
    <name type="scientific">Stackebrandtia nassauensis (strain DSM 44728 / CIP 108903 / NRRL B-16338 / NBRC 102104 / LLR-40K-21)</name>
    <dbReference type="NCBI Taxonomy" id="446470"/>
    <lineage>
        <taxon>Bacteria</taxon>
        <taxon>Bacillati</taxon>
        <taxon>Actinomycetota</taxon>
        <taxon>Actinomycetes</taxon>
        <taxon>Glycomycetales</taxon>
        <taxon>Glycomycetaceae</taxon>
        <taxon>Stackebrandtia</taxon>
    </lineage>
</organism>
<gene>
    <name evidence="19" type="ordered locus">Snas_2405</name>
</gene>
<feature type="binding site" evidence="17">
    <location>
        <position position="94"/>
    </location>
    <ligand>
        <name>Mg(2+)</name>
        <dbReference type="ChEBI" id="CHEBI:18420"/>
        <label>2</label>
    </ligand>
</feature>
<keyword evidence="7 17" id="KW-0808">Transferase</keyword>
<keyword evidence="10 17" id="KW-0460">Magnesium</keyword>
<comment type="function">
    <text evidence="17">Catalyzes the conjugation of the 1'-hydroxyl group of D-myo-inositol-3-phosphate (also named L-myo-inositol-1-phosphate) with a lipid tail of cytidine diphosphate diacylglycerol (CDP-DAG), forming phosphatidylinositol phosphate (PIP) and CMP. PIP is a precursor of phosphatidylinositol (PI) which is an essential lipid required for cell wall formation.</text>
</comment>
<feature type="binding site" evidence="17">
    <location>
        <position position="69"/>
    </location>
    <ligand>
        <name>Mg(2+)</name>
        <dbReference type="ChEBI" id="CHEBI:18420"/>
        <label>2</label>
    </ligand>
</feature>
<comment type="pathway">
    <text evidence="2 17">Phospholipid metabolism; phosphatidylinositol phosphate biosynthesis.</text>
</comment>
<dbReference type="InterPro" id="IPR048254">
    <property type="entry name" value="CDP_ALCOHOL_P_TRANSF_CS"/>
</dbReference>
<evidence type="ECO:0000256" key="10">
    <source>
        <dbReference type="ARBA" id="ARBA00022842"/>
    </source>
</evidence>
<keyword evidence="17" id="KW-0443">Lipid metabolism</keyword>
<dbReference type="HAMAP" id="MF_02241">
    <property type="entry name" value="PIP_synthase"/>
    <property type="match status" value="1"/>
</dbReference>
<dbReference type="GO" id="GO:0008654">
    <property type="term" value="P:phospholipid biosynthetic process"/>
    <property type="evidence" value="ECO:0007669"/>
    <property type="project" value="UniProtKB-UniRule"/>
</dbReference>
<comment type="caution">
    <text evidence="17">Lacks conserved residue(s) required for the propagation of feature annotation.</text>
</comment>
<keyword evidence="17" id="KW-1208">Phospholipid metabolism</keyword>
<evidence type="ECO:0000256" key="7">
    <source>
        <dbReference type="ARBA" id="ARBA00022679"/>
    </source>
</evidence>
<evidence type="ECO:0000256" key="9">
    <source>
        <dbReference type="ARBA" id="ARBA00022723"/>
    </source>
</evidence>
<dbReference type="EMBL" id="CP001778">
    <property type="protein sequence ID" value="ADD42088.1"/>
    <property type="molecule type" value="Genomic_DNA"/>
</dbReference>
<name>D3Q4Q8_STANL</name>
<dbReference type="InterPro" id="IPR000462">
    <property type="entry name" value="CDP-OH_P_trans"/>
</dbReference>
<proteinExistence type="inferred from homology"/>
<evidence type="ECO:0000256" key="8">
    <source>
        <dbReference type="ARBA" id="ARBA00022692"/>
    </source>
</evidence>
<evidence type="ECO:0000313" key="20">
    <source>
        <dbReference type="Proteomes" id="UP000000844"/>
    </source>
</evidence>
<keyword evidence="17" id="KW-0444">Lipid biosynthesis</keyword>
<evidence type="ECO:0000256" key="13">
    <source>
        <dbReference type="ARBA" id="ARBA00023935"/>
    </source>
</evidence>
<dbReference type="GO" id="GO:0016780">
    <property type="term" value="F:phosphotransferase activity, for other substituted phosphate groups"/>
    <property type="evidence" value="ECO:0007669"/>
    <property type="project" value="UniProtKB-UniRule"/>
</dbReference>
<dbReference type="OrthoDB" id="116551at2"/>
<dbReference type="STRING" id="446470.Snas_2405"/>
<dbReference type="NCBIfam" id="NF045883">
    <property type="entry name" value="PIPSynth"/>
    <property type="match status" value="1"/>
</dbReference>
<accession>D3Q4Q8</accession>
<evidence type="ECO:0000256" key="11">
    <source>
        <dbReference type="ARBA" id="ARBA00022989"/>
    </source>
</evidence>
<evidence type="ECO:0000256" key="3">
    <source>
        <dbReference type="ARBA" id="ARBA00005189"/>
    </source>
</evidence>
<comment type="cofactor">
    <cofactor evidence="17">
        <name>Mg(2+)</name>
        <dbReference type="ChEBI" id="CHEBI:18420"/>
    </cofactor>
    <text evidence="17">Contains a di-nuclear catalytic Mg(2+) center.</text>
</comment>
<evidence type="ECO:0000256" key="15">
    <source>
        <dbReference type="ARBA" id="ARBA00033137"/>
    </source>
</evidence>
<feature type="transmembrane region" description="Helical" evidence="17">
    <location>
        <begin position="156"/>
        <end position="182"/>
    </location>
</feature>
<dbReference type="eggNOG" id="COG0558">
    <property type="taxonomic scope" value="Bacteria"/>
</dbReference>
<protein>
    <recommendedName>
        <fullName evidence="14 17">Phosphatidylinositol phosphate synthase</fullName>
        <shortName evidence="17">PIP synthase</shortName>
        <ecNumber evidence="17">2.7.8.-</ecNumber>
    </recommendedName>
    <alternativeName>
        <fullName evidence="15 17">CDP-diacylglycerol--D-myo-inositol-3-phosphate 3-phosphatidyltransferase</fullName>
    </alternativeName>
</protein>
<evidence type="ECO:0000256" key="5">
    <source>
        <dbReference type="ARBA" id="ARBA00011738"/>
    </source>
</evidence>
<feature type="binding site" evidence="17">
    <location>
        <position position="90"/>
    </location>
    <ligand>
        <name>Mg(2+)</name>
        <dbReference type="ChEBI" id="CHEBI:18420"/>
        <label>1</label>
    </ligand>
</feature>
<feature type="binding site" evidence="17">
    <location>
        <position position="73"/>
    </location>
    <ligand>
        <name>a CDP-1,2-diacyl-sn-glycerol</name>
        <dbReference type="ChEBI" id="CHEBI:58332"/>
    </ligand>
</feature>
<sequence>MAKFLSVSARAGVAKVLDPVGAWLVRHGISANTVTLVGTGAVVAGAAFLVTRGELLWGLVVITVSVFTDLLDGSMARTQGKPNRFGALLDSTMDRVADGAILGCLAYWLAVSGQPVSATACVISLVAAQTISYVKARAEGLGASCEVGVAERAERLIILGVGTLLWLFGVPYALAIALWILAAATVFTVGQRIWHVRGQLNGEAS</sequence>
<comment type="subcellular location">
    <subcellularLocation>
        <location evidence="1 17">Cell membrane</location>
        <topology evidence="1 17">Multi-pass membrane protein</topology>
    </subcellularLocation>
</comment>
<dbReference type="GO" id="GO:0005886">
    <property type="term" value="C:plasma membrane"/>
    <property type="evidence" value="ECO:0007669"/>
    <property type="project" value="UniProtKB-SubCell"/>
</dbReference>
<dbReference type="EC" id="2.7.8.-" evidence="17"/>
<evidence type="ECO:0000256" key="16">
    <source>
        <dbReference type="ARBA" id="ARBA00048865"/>
    </source>
</evidence>
<feature type="transmembrane region" description="Helical" evidence="17">
    <location>
        <begin position="29"/>
        <end position="49"/>
    </location>
</feature>
<comment type="catalytic activity">
    <reaction evidence="13 17">
        <text>1,2-di-(9Z-octadecenoyl)-sn-glycero-3-cytidine-5'-diphosphate + 1D-myo-inositol 3-phosphate = 1,2-di-(9Z-octadecenoyl)-sn-glycero-3-phospho-(1D-myo-inositol-3-phosphate) + CMP + H(+)</text>
        <dbReference type="Rhea" id="RHEA:61216"/>
        <dbReference type="ChEBI" id="CHEBI:15378"/>
        <dbReference type="ChEBI" id="CHEBI:58401"/>
        <dbReference type="ChEBI" id="CHEBI:60377"/>
        <dbReference type="ChEBI" id="CHEBI:85356"/>
        <dbReference type="ChEBI" id="CHEBI:144472"/>
    </reaction>
</comment>
<evidence type="ECO:0000256" key="6">
    <source>
        <dbReference type="ARBA" id="ARBA00022475"/>
    </source>
</evidence>
<evidence type="ECO:0000256" key="18">
    <source>
        <dbReference type="RuleBase" id="RU003750"/>
    </source>
</evidence>
<evidence type="ECO:0000256" key="2">
    <source>
        <dbReference type="ARBA" id="ARBA00004805"/>
    </source>
</evidence>
<dbReference type="InterPro" id="IPR044268">
    <property type="entry name" value="PIP_synthase_PgsA1"/>
</dbReference>
<dbReference type="KEGG" id="sna:Snas_2405"/>
<feature type="binding site" evidence="17">
    <location>
        <position position="72"/>
    </location>
    <ligand>
        <name>Mg(2+)</name>
        <dbReference type="ChEBI" id="CHEBI:18420"/>
        <label>1</label>
    </ligand>
</feature>
<evidence type="ECO:0000256" key="12">
    <source>
        <dbReference type="ARBA" id="ARBA00023136"/>
    </source>
</evidence>
<feature type="binding site" evidence="17">
    <location>
        <position position="69"/>
    </location>
    <ligand>
        <name>Mg(2+)</name>
        <dbReference type="ChEBI" id="CHEBI:18420"/>
        <label>1</label>
    </ligand>
</feature>
<dbReference type="AlphaFoldDB" id="D3Q4Q8"/>
<keyword evidence="20" id="KW-1185">Reference proteome</keyword>
<keyword evidence="12 17" id="KW-0472">Membrane</keyword>
<reference evidence="19 20" key="1">
    <citation type="journal article" date="2009" name="Stand. Genomic Sci.">
        <title>Complete genome sequence of Stackebrandtia nassauensis type strain (LLR-40K-21).</title>
        <authorList>
            <person name="Munk C."/>
            <person name="Lapidus A."/>
            <person name="Copeland A."/>
            <person name="Jando M."/>
            <person name="Mayilraj S."/>
            <person name="Glavina Del Rio T."/>
            <person name="Nolan M."/>
            <person name="Chen F."/>
            <person name="Lucas S."/>
            <person name="Tice H."/>
            <person name="Cheng J.F."/>
            <person name="Han C."/>
            <person name="Detter J.C."/>
            <person name="Bruce D."/>
            <person name="Goodwin L."/>
            <person name="Chain P."/>
            <person name="Pitluck S."/>
            <person name="Goker M."/>
            <person name="Ovchinikova G."/>
            <person name="Pati A."/>
            <person name="Ivanova N."/>
            <person name="Mavromatis K."/>
            <person name="Chen A."/>
            <person name="Palaniappan K."/>
            <person name="Land M."/>
            <person name="Hauser L."/>
            <person name="Chang Y.J."/>
            <person name="Jeffries C.D."/>
            <person name="Bristow J."/>
            <person name="Eisen J.A."/>
            <person name="Markowitz V."/>
            <person name="Hugenholtz P."/>
            <person name="Kyrpides N.C."/>
            <person name="Klenk H.P."/>
        </authorList>
    </citation>
    <scope>NUCLEOTIDE SEQUENCE [LARGE SCALE GENOMIC DNA]</scope>
    <source>
        <strain evidence="20">DSM 44728 / CIP 108903 / NRRL B-16338 / NBRC 102104 / LLR-40K-21</strain>
    </source>
</reference>
<feature type="binding site" evidence="17">
    <location>
        <position position="77"/>
    </location>
    <ligand>
        <name>a CDP-1,2-diacyl-sn-glycerol</name>
        <dbReference type="ChEBI" id="CHEBI:58332"/>
    </ligand>
</feature>
<feature type="active site" description="Proton acceptor" evidence="17">
    <location>
        <position position="94"/>
    </location>
</feature>
<dbReference type="HOGENOM" id="CLU_080384_0_1_11"/>
<dbReference type="UniPathway" id="UPA00220"/>
<evidence type="ECO:0000256" key="1">
    <source>
        <dbReference type="ARBA" id="ARBA00004651"/>
    </source>
</evidence>
<keyword evidence="11 17" id="KW-1133">Transmembrane helix</keyword>
<keyword evidence="8 17" id="KW-0812">Transmembrane</keyword>
<dbReference type="PROSITE" id="PS00379">
    <property type="entry name" value="CDP_ALCOHOL_P_TRANSF"/>
    <property type="match status" value="1"/>
</dbReference>
<feature type="transmembrane region" description="Helical" evidence="17">
    <location>
        <begin position="55"/>
        <end position="71"/>
    </location>
</feature>
<comment type="similarity">
    <text evidence="4 17 18">Belongs to the CDP-alcohol phosphatidyltransferase class-I family.</text>
</comment>
<feature type="binding site" evidence="17">
    <location>
        <begin position="32"/>
        <end position="35"/>
    </location>
    <ligand>
        <name>a CDP-1,2-diacyl-sn-glycerol</name>
        <dbReference type="ChEBI" id="CHEBI:58332"/>
    </ligand>
</feature>
<dbReference type="Proteomes" id="UP000000844">
    <property type="component" value="Chromosome"/>
</dbReference>
<comment type="catalytic activity">
    <reaction evidence="16 17">
        <text>a CDP-1,2-diacyl-sn-glycerol + 1D-myo-inositol 3-phosphate = a 1,2-diacyl-sn-glycero-3-phospho-(1D-myo-inositol-3-phosphate) + CMP + H(+)</text>
        <dbReference type="Rhea" id="RHEA:60504"/>
        <dbReference type="ChEBI" id="CHEBI:15378"/>
        <dbReference type="ChEBI" id="CHEBI:58088"/>
        <dbReference type="ChEBI" id="CHEBI:58332"/>
        <dbReference type="ChEBI" id="CHEBI:58401"/>
        <dbReference type="ChEBI" id="CHEBI:60377"/>
    </reaction>
</comment>
<dbReference type="InterPro" id="IPR043130">
    <property type="entry name" value="CDP-OH_PTrfase_TM_dom"/>
</dbReference>
<keyword evidence="6 17" id="KW-1003">Cell membrane</keyword>
<feature type="binding site" evidence="17">
    <location>
        <position position="90"/>
    </location>
    <ligand>
        <name>Mg(2+)</name>
        <dbReference type="ChEBI" id="CHEBI:18420"/>
        <label>2</label>
    </ligand>
</feature>
<evidence type="ECO:0000256" key="17">
    <source>
        <dbReference type="HAMAP-Rule" id="MF_02241"/>
    </source>
</evidence>
<feature type="transmembrane region" description="Helical" evidence="17">
    <location>
        <begin position="116"/>
        <end position="136"/>
    </location>
</feature>
<comment type="pathway">
    <text evidence="3">Lipid metabolism.</text>
</comment>
<evidence type="ECO:0000313" key="19">
    <source>
        <dbReference type="EMBL" id="ADD42088.1"/>
    </source>
</evidence>